<evidence type="ECO:0000256" key="1">
    <source>
        <dbReference type="ARBA" id="ARBA00004651"/>
    </source>
</evidence>
<dbReference type="GO" id="GO:0005886">
    <property type="term" value="C:plasma membrane"/>
    <property type="evidence" value="ECO:0007669"/>
    <property type="project" value="UniProtKB-SubCell"/>
</dbReference>
<gene>
    <name evidence="9" type="ORF">Acaty_c2216</name>
</gene>
<sequence length="157" mass="17836">MTILTWILAFLAAFVATTLPFGPVYASLHPDFVALLVLYWAIGGNGSLGYTLVWGIGLLQDLILGDVLGAHAMGLVVMLYLLYLGLTRVRRLPPWEQLFFIFLLLLTERLVVWLWQGWTTPPRWHWALLVGPAFGAALWPLWTYLLDVVFRRQIGRS</sequence>
<evidence type="ECO:0000256" key="5">
    <source>
        <dbReference type="ARBA" id="ARBA00022960"/>
    </source>
</evidence>
<keyword evidence="3" id="KW-1003">Cell membrane</keyword>
<evidence type="ECO:0000256" key="4">
    <source>
        <dbReference type="ARBA" id="ARBA00022692"/>
    </source>
</evidence>
<keyword evidence="6 8" id="KW-1133">Transmembrane helix</keyword>
<feature type="transmembrane region" description="Helical" evidence="8">
    <location>
        <begin position="98"/>
        <end position="118"/>
    </location>
</feature>
<dbReference type="EMBL" id="CP005986">
    <property type="protein sequence ID" value="AIA56070.1"/>
    <property type="molecule type" value="Genomic_DNA"/>
</dbReference>
<evidence type="ECO:0000313" key="10">
    <source>
        <dbReference type="Proteomes" id="UP000005522"/>
    </source>
</evidence>
<organism evidence="9 10">
    <name type="scientific">Acidithiobacillus caldus (strain ATCC 51756 / DSM 8584 / KU)</name>
    <dbReference type="NCBI Taxonomy" id="637389"/>
    <lineage>
        <taxon>Bacteria</taxon>
        <taxon>Pseudomonadati</taxon>
        <taxon>Pseudomonadota</taxon>
        <taxon>Acidithiobacillia</taxon>
        <taxon>Acidithiobacillales</taxon>
        <taxon>Acidithiobacillaceae</taxon>
        <taxon>Acidithiobacillus</taxon>
    </lineage>
</organism>
<dbReference type="InterPro" id="IPR026034">
    <property type="entry name" value="MreD_proteobac"/>
</dbReference>
<dbReference type="KEGG" id="acz:Acaty_c2216"/>
<comment type="subcellular location">
    <subcellularLocation>
        <location evidence="1">Cell membrane</location>
        <topology evidence="1">Multi-pass membrane protein</topology>
    </subcellularLocation>
</comment>
<proteinExistence type="inferred from homology"/>
<comment type="similarity">
    <text evidence="2">Belongs to the MreD family.</text>
</comment>
<dbReference type="PANTHER" id="PTHR37484">
    <property type="entry name" value="ROD SHAPE-DETERMINING PROTEIN MRED"/>
    <property type="match status" value="1"/>
</dbReference>
<dbReference type="PANTHER" id="PTHR37484:SF1">
    <property type="entry name" value="ROD SHAPE-DETERMINING PROTEIN MRED"/>
    <property type="match status" value="1"/>
</dbReference>
<name>A0A059ZWX9_ACICK</name>
<dbReference type="NCBIfam" id="TIGR03426">
    <property type="entry name" value="shape_MreD"/>
    <property type="match status" value="1"/>
</dbReference>
<evidence type="ECO:0000256" key="6">
    <source>
        <dbReference type="ARBA" id="ARBA00022989"/>
    </source>
</evidence>
<feature type="transmembrane region" description="Helical" evidence="8">
    <location>
        <begin position="124"/>
        <end position="146"/>
    </location>
</feature>
<reference evidence="9 10" key="1">
    <citation type="journal article" date="2009" name="J. Bacteriol.">
        <title>Draft genome sequence of the extremely acidophilic bacterium Acidithiobacillus caldus ATCC 51756 reveals metabolic versatility in the genus Acidithiobacillus.</title>
        <authorList>
            <person name="Valdes J."/>
            <person name="Quatrini R."/>
            <person name="Hallberg K."/>
            <person name="Dopson M."/>
            <person name="Valenzuela P.D."/>
            <person name="Holmes D.S."/>
        </authorList>
    </citation>
    <scope>NUCLEOTIDE SEQUENCE [LARGE SCALE GENOMIC DNA]</scope>
    <source>
        <strain evidence="10">ATCC 51756 / DSM 8584 / KU</strain>
    </source>
</reference>
<evidence type="ECO:0000256" key="3">
    <source>
        <dbReference type="ARBA" id="ARBA00022475"/>
    </source>
</evidence>
<dbReference type="Proteomes" id="UP000005522">
    <property type="component" value="Chromosome"/>
</dbReference>
<dbReference type="HOGENOM" id="CLU_119315_0_0_6"/>
<feature type="transmembrane region" description="Helical" evidence="8">
    <location>
        <begin position="32"/>
        <end position="56"/>
    </location>
</feature>
<evidence type="ECO:0000313" key="9">
    <source>
        <dbReference type="EMBL" id="AIA56070.1"/>
    </source>
</evidence>
<feature type="transmembrane region" description="Helical" evidence="8">
    <location>
        <begin position="6"/>
        <end position="25"/>
    </location>
</feature>
<evidence type="ECO:0000256" key="7">
    <source>
        <dbReference type="ARBA" id="ARBA00023136"/>
    </source>
</evidence>
<dbReference type="AlphaFoldDB" id="A0A059ZWX9"/>
<protein>
    <submittedName>
        <fullName evidence="9">Rod shape-determining protein MreD</fullName>
    </submittedName>
</protein>
<keyword evidence="4 8" id="KW-0812">Transmembrane</keyword>
<keyword evidence="5" id="KW-0133">Cell shape</keyword>
<dbReference type="GO" id="GO:0008360">
    <property type="term" value="P:regulation of cell shape"/>
    <property type="evidence" value="ECO:0007669"/>
    <property type="project" value="UniProtKB-KW"/>
</dbReference>
<dbReference type="eggNOG" id="COG2891">
    <property type="taxonomic scope" value="Bacteria"/>
</dbReference>
<dbReference type="Pfam" id="PF04093">
    <property type="entry name" value="MreD"/>
    <property type="match status" value="1"/>
</dbReference>
<dbReference type="RefSeq" id="WP_004868590.1">
    <property type="nucleotide sequence ID" value="NZ_CP005986.1"/>
</dbReference>
<dbReference type="InterPro" id="IPR007227">
    <property type="entry name" value="Cell_shape_determining_MreD"/>
</dbReference>
<accession>A0A059ZWX9</accession>
<feature type="transmembrane region" description="Helical" evidence="8">
    <location>
        <begin position="68"/>
        <end position="86"/>
    </location>
</feature>
<evidence type="ECO:0000256" key="8">
    <source>
        <dbReference type="SAM" id="Phobius"/>
    </source>
</evidence>
<keyword evidence="7 8" id="KW-0472">Membrane</keyword>
<dbReference type="GeneID" id="92932284"/>
<evidence type="ECO:0000256" key="2">
    <source>
        <dbReference type="ARBA" id="ARBA00007776"/>
    </source>
</evidence>